<dbReference type="Proteomes" id="UP000708148">
    <property type="component" value="Unassembled WGS sequence"/>
</dbReference>
<keyword evidence="2" id="KW-0539">Nucleus</keyword>
<evidence type="ECO:0000256" key="2">
    <source>
        <dbReference type="ARBA" id="ARBA00023242"/>
    </source>
</evidence>
<dbReference type="InterPro" id="IPR019331">
    <property type="entry name" value="FAM192A/Fyv6_N"/>
</dbReference>
<proteinExistence type="predicted"/>
<sequence length="253" mass="28998">MARHPVEMVRIEREEEHYDREQVLGRDTSSVFPTEAKEKEKEEVEALKEAVGASRFISETELEDLRKSGGADRPEVGTLAPDKPLSEILREQKEKKEEEFQDKWRRMKQGKNRPLDADEYTFVKALYEKEDQHTKQWEKDKEEDLSLFREAVKASRSAQVDGTEEKQQDPLTRVSIHKPERSQTKRKGLPGLPVKRVIKPKEQPDQSKNDEQATKRPRVQVEESITMTGGDGQPAKDINALGGLLGDYNSSSD</sequence>
<dbReference type="OrthoDB" id="75807at2759"/>
<feature type="compositionally biased region" description="Basic and acidic residues" evidence="3">
    <location>
        <begin position="13"/>
        <end position="24"/>
    </location>
</feature>
<feature type="compositionally biased region" description="Basic and acidic residues" evidence="3">
    <location>
        <begin position="84"/>
        <end position="100"/>
    </location>
</feature>
<keyword evidence="6" id="KW-1185">Reference proteome</keyword>
<dbReference type="PANTHER" id="PTHR13495">
    <property type="entry name" value="NEFA-INTERACTING NUCLEAR PROTEIN NIP30"/>
    <property type="match status" value="1"/>
</dbReference>
<reference evidence="5" key="1">
    <citation type="submission" date="2020-12" db="EMBL/GenBank/DDBJ databases">
        <authorList>
            <person name="Iha C."/>
        </authorList>
    </citation>
    <scope>NUCLEOTIDE SEQUENCE</scope>
</reference>
<feature type="compositionally biased region" description="Basic and acidic residues" evidence="3">
    <location>
        <begin position="199"/>
        <end position="214"/>
    </location>
</feature>
<evidence type="ECO:0000313" key="6">
    <source>
        <dbReference type="Proteomes" id="UP000708148"/>
    </source>
</evidence>
<evidence type="ECO:0000313" key="5">
    <source>
        <dbReference type="EMBL" id="CAD7698011.1"/>
    </source>
</evidence>
<feature type="compositionally biased region" description="Basic and acidic residues" evidence="3">
    <location>
        <begin position="64"/>
        <end position="75"/>
    </location>
</feature>
<evidence type="ECO:0000259" key="4">
    <source>
        <dbReference type="Pfam" id="PF10187"/>
    </source>
</evidence>
<organism evidence="5 6">
    <name type="scientific">Ostreobium quekettii</name>
    <dbReference type="NCBI Taxonomy" id="121088"/>
    <lineage>
        <taxon>Eukaryota</taxon>
        <taxon>Viridiplantae</taxon>
        <taxon>Chlorophyta</taxon>
        <taxon>core chlorophytes</taxon>
        <taxon>Ulvophyceae</taxon>
        <taxon>TCBD clade</taxon>
        <taxon>Bryopsidales</taxon>
        <taxon>Ostreobineae</taxon>
        <taxon>Ostreobiaceae</taxon>
        <taxon>Ostreobium</taxon>
    </lineage>
</organism>
<dbReference type="GO" id="GO:0005634">
    <property type="term" value="C:nucleus"/>
    <property type="evidence" value="ECO:0007669"/>
    <property type="project" value="UniProtKB-SubCell"/>
</dbReference>
<protein>
    <recommendedName>
        <fullName evidence="4">FAM192A/Fyv6 N-terminal domain-containing protein</fullName>
    </recommendedName>
</protein>
<feature type="domain" description="FAM192A/Fyv6 N-terminal" evidence="4">
    <location>
        <begin position="58"/>
        <end position="149"/>
    </location>
</feature>
<comment type="caution">
    <text evidence="5">The sequence shown here is derived from an EMBL/GenBank/DDBJ whole genome shotgun (WGS) entry which is preliminary data.</text>
</comment>
<name>A0A8S1IV95_9CHLO</name>
<feature type="region of interest" description="Disordered" evidence="3">
    <location>
        <begin position="13"/>
        <end position="40"/>
    </location>
</feature>
<dbReference type="EMBL" id="CAJHUC010000741">
    <property type="protein sequence ID" value="CAD7698011.1"/>
    <property type="molecule type" value="Genomic_DNA"/>
</dbReference>
<feature type="region of interest" description="Disordered" evidence="3">
    <location>
        <begin position="148"/>
        <end position="253"/>
    </location>
</feature>
<dbReference type="InterPro" id="IPR039845">
    <property type="entry name" value="FAM192A"/>
</dbReference>
<dbReference type="AlphaFoldDB" id="A0A8S1IV95"/>
<comment type="subcellular location">
    <subcellularLocation>
        <location evidence="1">Nucleus</location>
    </subcellularLocation>
</comment>
<accession>A0A8S1IV95</accession>
<gene>
    <name evidence="5" type="ORF">OSTQU699_LOCUS3372</name>
</gene>
<evidence type="ECO:0000256" key="3">
    <source>
        <dbReference type="SAM" id="MobiDB-lite"/>
    </source>
</evidence>
<dbReference type="PANTHER" id="PTHR13495:SF0">
    <property type="entry name" value="PSME3-INTERACTING PROTEIN"/>
    <property type="match status" value="1"/>
</dbReference>
<feature type="region of interest" description="Disordered" evidence="3">
    <location>
        <begin position="64"/>
        <end position="100"/>
    </location>
</feature>
<dbReference type="Pfam" id="PF10187">
    <property type="entry name" value="FAM192A_Fyv6_N"/>
    <property type="match status" value="1"/>
</dbReference>
<evidence type="ECO:0000256" key="1">
    <source>
        <dbReference type="ARBA" id="ARBA00004123"/>
    </source>
</evidence>